<keyword evidence="5" id="KW-0175">Coiled coil</keyword>
<dbReference type="PROSITE" id="PS50109">
    <property type="entry name" value="HIS_KIN"/>
    <property type="match status" value="1"/>
</dbReference>
<keyword evidence="8" id="KW-0808">Transferase</keyword>
<dbReference type="InterPro" id="IPR003594">
    <property type="entry name" value="HATPase_dom"/>
</dbReference>
<keyword evidence="9" id="KW-1185">Reference proteome</keyword>
<dbReference type="EC" id="2.7.13.3" evidence="2"/>
<evidence type="ECO:0000256" key="6">
    <source>
        <dbReference type="SAM" id="Phobius"/>
    </source>
</evidence>
<dbReference type="InterPro" id="IPR036890">
    <property type="entry name" value="HATPase_C_sf"/>
</dbReference>
<feature type="domain" description="Histidine kinase" evidence="7">
    <location>
        <begin position="464"/>
        <end position="686"/>
    </location>
</feature>
<keyword evidence="4" id="KW-0802">TPR repeat</keyword>
<protein>
    <recommendedName>
        <fullName evidence="2">histidine kinase</fullName>
        <ecNumber evidence="2">2.7.13.3</ecNumber>
    </recommendedName>
</protein>
<name>A0A521E6R3_SACCC</name>
<dbReference type="SUPFAM" id="SSF47384">
    <property type="entry name" value="Homodimeric domain of signal transducing histidine kinase"/>
    <property type="match status" value="1"/>
</dbReference>
<evidence type="ECO:0000256" key="4">
    <source>
        <dbReference type="PROSITE-ProRule" id="PRU00339"/>
    </source>
</evidence>
<dbReference type="InterPro" id="IPR003661">
    <property type="entry name" value="HisK_dim/P_dom"/>
</dbReference>
<dbReference type="AlphaFoldDB" id="A0A521E6R3"/>
<evidence type="ECO:0000256" key="5">
    <source>
        <dbReference type="SAM" id="Coils"/>
    </source>
</evidence>
<keyword evidence="3" id="KW-0597">Phosphoprotein</keyword>
<reference evidence="8 9" key="1">
    <citation type="submission" date="2017-05" db="EMBL/GenBank/DDBJ databases">
        <authorList>
            <person name="Varghese N."/>
            <person name="Submissions S."/>
        </authorList>
    </citation>
    <scope>NUCLEOTIDE SEQUENCE [LARGE SCALE GENOMIC DNA]</scope>
    <source>
        <strain evidence="8 9">DSM 27040</strain>
    </source>
</reference>
<evidence type="ECO:0000256" key="2">
    <source>
        <dbReference type="ARBA" id="ARBA00012438"/>
    </source>
</evidence>
<dbReference type="GO" id="GO:0000155">
    <property type="term" value="F:phosphorelay sensor kinase activity"/>
    <property type="evidence" value="ECO:0007669"/>
    <property type="project" value="InterPro"/>
</dbReference>
<dbReference type="SUPFAM" id="SSF48452">
    <property type="entry name" value="TPR-like"/>
    <property type="match status" value="2"/>
</dbReference>
<sequence>MKHISLPLLLILLFVVPNLRGQHTPITDINVRLKNASPSEKVQLYNQLSSYYVSSDAEKAIHYAHLALKLAQSVNDRAGKAKAYGNLGMGYYFFSDYDSLLTYYQKSLKAYDSIGDYNSVTGLAARFYRLDKFQKALDNYKRSLKIYLSQNDSLSIISTYLNMGNVYKGMNDYQNSLENYNKALAYIPARNKHYQQEKTALWENIADVWFTEGQYDKALIFYELLYKQYAQQRDSLSIASVLNNLGGVYYQKNQLAESLRNYRMALDLQIKQNDHYGASVSFLNLARIYGKLGDFTNAIAQHQNSILLSKVIENRSILQDNYRMLALIYKQKNNFKKAYEYQVLYSNISDVLTSEKSAEQFVGTLMMNDIETKNKENEILEAKNENYRLRLQKENLSTWRLSFGFTLLFVLILVFIIYYRYYLKRKENENLESKVNKALQKQEEQQQIIFHQASLSSLGELAAGIAHEINQPIQNISLSAEEIKYELMEPNPATLSLQISIAEIFEDIARVREIVDHIRIFSSGQKEDVHEPFSLSECVNSAISMLSRQYQNHHIHVQLNLDTDIPQVMGNPHKMEQIIHNLLSNSRDAVNQLQEKKPALKKEIVIETGSETGNVFVKVSDNGVGIPYSKRTDIFLPFVTSKPLGKGTGLGLSIAYRLAQEMKGRIEVQSRVMDGTIMKVIFPITASNDHLKQ</sequence>
<dbReference type="SUPFAM" id="SSF55874">
    <property type="entry name" value="ATPase domain of HSP90 chaperone/DNA topoisomerase II/histidine kinase"/>
    <property type="match status" value="1"/>
</dbReference>
<accession>A0A521E6R3</accession>
<dbReference type="PANTHER" id="PTHR43065:SF42">
    <property type="entry name" value="TWO-COMPONENT SENSOR PPRA"/>
    <property type="match status" value="1"/>
</dbReference>
<feature type="transmembrane region" description="Helical" evidence="6">
    <location>
        <begin position="399"/>
        <end position="419"/>
    </location>
</feature>
<keyword evidence="6" id="KW-0812">Transmembrane</keyword>
<dbReference type="Gene3D" id="1.25.40.10">
    <property type="entry name" value="Tetratricopeptide repeat domain"/>
    <property type="match status" value="3"/>
</dbReference>
<dbReference type="SMART" id="SM00028">
    <property type="entry name" value="TPR"/>
    <property type="match status" value="6"/>
</dbReference>
<dbReference type="PANTHER" id="PTHR43065">
    <property type="entry name" value="SENSOR HISTIDINE KINASE"/>
    <property type="match status" value="1"/>
</dbReference>
<dbReference type="InterPro" id="IPR004358">
    <property type="entry name" value="Sig_transdc_His_kin-like_C"/>
</dbReference>
<dbReference type="InterPro" id="IPR036097">
    <property type="entry name" value="HisK_dim/P_sf"/>
</dbReference>
<dbReference type="Pfam" id="PF13424">
    <property type="entry name" value="TPR_12"/>
    <property type="match status" value="2"/>
</dbReference>
<dbReference type="CDD" id="cd00082">
    <property type="entry name" value="HisKA"/>
    <property type="match status" value="1"/>
</dbReference>
<dbReference type="SMART" id="SM00388">
    <property type="entry name" value="HisKA"/>
    <property type="match status" value="1"/>
</dbReference>
<evidence type="ECO:0000313" key="9">
    <source>
        <dbReference type="Proteomes" id="UP000319040"/>
    </source>
</evidence>
<gene>
    <name evidence="8" type="ORF">SAMN06265379_1082</name>
</gene>
<evidence type="ECO:0000256" key="1">
    <source>
        <dbReference type="ARBA" id="ARBA00000085"/>
    </source>
</evidence>
<keyword evidence="6" id="KW-1133">Transmembrane helix</keyword>
<dbReference type="PROSITE" id="PS50293">
    <property type="entry name" value="TPR_REGION"/>
    <property type="match status" value="1"/>
</dbReference>
<dbReference type="Pfam" id="PF02518">
    <property type="entry name" value="HATPase_c"/>
    <property type="match status" value="1"/>
</dbReference>
<dbReference type="InterPro" id="IPR019734">
    <property type="entry name" value="TPR_rpt"/>
</dbReference>
<dbReference type="PRINTS" id="PR00344">
    <property type="entry name" value="BCTRLSENSOR"/>
</dbReference>
<dbReference type="Proteomes" id="UP000319040">
    <property type="component" value="Unassembled WGS sequence"/>
</dbReference>
<dbReference type="InterPro" id="IPR005467">
    <property type="entry name" value="His_kinase_dom"/>
</dbReference>
<dbReference type="PROSITE" id="PS50005">
    <property type="entry name" value="TPR"/>
    <property type="match status" value="3"/>
</dbReference>
<organism evidence="8 9">
    <name type="scientific">Saccharicrinis carchari</name>
    <dbReference type="NCBI Taxonomy" id="1168039"/>
    <lineage>
        <taxon>Bacteria</taxon>
        <taxon>Pseudomonadati</taxon>
        <taxon>Bacteroidota</taxon>
        <taxon>Bacteroidia</taxon>
        <taxon>Marinilabiliales</taxon>
        <taxon>Marinilabiliaceae</taxon>
        <taxon>Saccharicrinis</taxon>
    </lineage>
</organism>
<evidence type="ECO:0000259" key="7">
    <source>
        <dbReference type="PROSITE" id="PS50109"/>
    </source>
</evidence>
<dbReference type="OrthoDB" id="1931120at2"/>
<feature type="coiled-coil region" evidence="5">
    <location>
        <begin position="370"/>
        <end position="397"/>
    </location>
</feature>
<evidence type="ECO:0000256" key="3">
    <source>
        <dbReference type="ARBA" id="ARBA00022553"/>
    </source>
</evidence>
<dbReference type="Gene3D" id="3.30.565.10">
    <property type="entry name" value="Histidine kinase-like ATPase, C-terminal domain"/>
    <property type="match status" value="1"/>
</dbReference>
<keyword evidence="6" id="KW-0472">Membrane</keyword>
<evidence type="ECO:0000313" key="8">
    <source>
        <dbReference type="EMBL" id="SMO79633.1"/>
    </source>
</evidence>
<feature type="repeat" description="TPR" evidence="4">
    <location>
        <begin position="157"/>
        <end position="190"/>
    </location>
</feature>
<dbReference type="EMBL" id="FXTB01000008">
    <property type="protein sequence ID" value="SMO79633.1"/>
    <property type="molecule type" value="Genomic_DNA"/>
</dbReference>
<dbReference type="RefSeq" id="WP_142534062.1">
    <property type="nucleotide sequence ID" value="NZ_FXTB01000008.1"/>
</dbReference>
<comment type="catalytic activity">
    <reaction evidence="1">
        <text>ATP + protein L-histidine = ADP + protein N-phospho-L-histidine.</text>
        <dbReference type="EC" id="2.7.13.3"/>
    </reaction>
</comment>
<dbReference type="Gene3D" id="1.10.287.130">
    <property type="match status" value="1"/>
</dbReference>
<keyword evidence="8" id="KW-0418">Kinase</keyword>
<dbReference type="SMART" id="SM00387">
    <property type="entry name" value="HATPase_c"/>
    <property type="match status" value="1"/>
</dbReference>
<feature type="repeat" description="TPR" evidence="4">
    <location>
        <begin position="239"/>
        <end position="272"/>
    </location>
</feature>
<proteinExistence type="predicted"/>
<dbReference type="InterPro" id="IPR011990">
    <property type="entry name" value="TPR-like_helical_dom_sf"/>
</dbReference>
<feature type="repeat" description="TPR" evidence="4">
    <location>
        <begin position="81"/>
        <end position="114"/>
    </location>
</feature>
<dbReference type="Pfam" id="PF13181">
    <property type="entry name" value="TPR_8"/>
    <property type="match status" value="1"/>
</dbReference>